<dbReference type="InterPro" id="IPR009057">
    <property type="entry name" value="Homeodomain-like_sf"/>
</dbReference>
<comment type="subcellular location">
    <subcellularLocation>
        <location evidence="1">Nucleus</location>
    </subcellularLocation>
</comment>
<proteinExistence type="predicted"/>
<dbReference type="GO" id="GO:0005634">
    <property type="term" value="C:nucleus"/>
    <property type="evidence" value="ECO:0007669"/>
    <property type="project" value="UniProtKB-SubCell"/>
</dbReference>
<organism evidence="3">
    <name type="scientific">Clastoptera arizonana</name>
    <name type="common">Arizona spittle bug</name>
    <dbReference type="NCBI Taxonomy" id="38151"/>
    <lineage>
        <taxon>Eukaryota</taxon>
        <taxon>Metazoa</taxon>
        <taxon>Ecdysozoa</taxon>
        <taxon>Arthropoda</taxon>
        <taxon>Hexapoda</taxon>
        <taxon>Insecta</taxon>
        <taxon>Pterygota</taxon>
        <taxon>Neoptera</taxon>
        <taxon>Paraneoptera</taxon>
        <taxon>Hemiptera</taxon>
        <taxon>Auchenorrhyncha</taxon>
        <taxon>Cercopoidea</taxon>
        <taxon>Clastopteridae</taxon>
        <taxon>Clastoptera</taxon>
    </lineage>
</organism>
<dbReference type="SUPFAM" id="SSF46689">
    <property type="entry name" value="Homeodomain-like"/>
    <property type="match status" value="1"/>
</dbReference>
<dbReference type="InterPro" id="IPR050863">
    <property type="entry name" value="CenT-Element_Derived"/>
</dbReference>
<dbReference type="Pfam" id="PF05225">
    <property type="entry name" value="HTH_psq"/>
    <property type="match status" value="1"/>
</dbReference>
<dbReference type="AlphaFoldDB" id="A0A1B6E4L1"/>
<protein>
    <recommendedName>
        <fullName evidence="2">HTH psq-type domain-containing protein</fullName>
    </recommendedName>
</protein>
<dbReference type="PANTHER" id="PTHR19303:SF74">
    <property type="entry name" value="POGO TRANSPOSABLE ELEMENT WITH KRAB DOMAIN"/>
    <property type="match status" value="1"/>
</dbReference>
<accession>A0A1B6E4L1</accession>
<feature type="domain" description="HTH psq-type" evidence="2">
    <location>
        <begin position="12"/>
        <end position="51"/>
    </location>
</feature>
<evidence type="ECO:0000313" key="3">
    <source>
        <dbReference type="EMBL" id="JAS32870.1"/>
    </source>
</evidence>
<evidence type="ECO:0000259" key="2">
    <source>
        <dbReference type="Pfam" id="PF05225"/>
    </source>
</evidence>
<sequence length="270" mass="31122">MADKRVYGKWMPETMERALKEYREGKIRLNKIEVKYKIPKKTFLRHYRGEVGRGFSRNCNLSINGRDTALPSAAEKELEGVILEFESALMGLTRNEVRRLAFQILESNPHLKNPFNKDKQMAGTKWYYSFMKRHPHLSLRQSEKVSIARVQGFNRKNVGNFFDSLEKIVDDNKLTPWRIFNIDESGFSTVQKNSSKIIGQKRKDRIGQFARGENMTVVCCCSASGQFIPPMIIFQRMRNCIDLKTGAPDGSIVEVSESGNINSDLFIKWL</sequence>
<dbReference type="GO" id="GO:0003677">
    <property type="term" value="F:DNA binding"/>
    <property type="evidence" value="ECO:0007669"/>
    <property type="project" value="InterPro"/>
</dbReference>
<evidence type="ECO:0000256" key="1">
    <source>
        <dbReference type="ARBA" id="ARBA00004123"/>
    </source>
</evidence>
<gene>
    <name evidence="3" type="ORF">g.23250</name>
</gene>
<dbReference type="PANTHER" id="PTHR19303">
    <property type="entry name" value="TRANSPOSON"/>
    <property type="match status" value="1"/>
</dbReference>
<feature type="non-terminal residue" evidence="3">
    <location>
        <position position="270"/>
    </location>
</feature>
<dbReference type="EMBL" id="GEDC01004428">
    <property type="protein sequence ID" value="JAS32870.1"/>
    <property type="molecule type" value="Transcribed_RNA"/>
</dbReference>
<reference evidence="3" key="1">
    <citation type="submission" date="2015-12" db="EMBL/GenBank/DDBJ databases">
        <title>De novo transcriptome assembly of four potential Pierce s Disease insect vectors from Arizona vineyards.</title>
        <authorList>
            <person name="Tassone E.E."/>
        </authorList>
    </citation>
    <scope>NUCLEOTIDE SEQUENCE</scope>
</reference>
<dbReference type="InterPro" id="IPR007889">
    <property type="entry name" value="HTH_Psq"/>
</dbReference>
<name>A0A1B6E4L1_9HEMI</name>